<accession>A0A7D0PAE3</accession>
<keyword evidence="1" id="KW-0675">Receptor</keyword>
<name>A0A7D0PAE3_9DIPT</name>
<evidence type="ECO:0000313" key="1">
    <source>
        <dbReference type="EMBL" id="QGW50652.1"/>
    </source>
</evidence>
<dbReference type="EMBL" id="MN132979">
    <property type="protein sequence ID" value="QGW50652.1"/>
    <property type="molecule type" value="mRNA"/>
</dbReference>
<organism evidence="1">
    <name type="scientific">Propsilocerus akamusi</name>
    <dbReference type="NCBI Taxonomy" id="903466"/>
    <lineage>
        <taxon>Eukaryota</taxon>
        <taxon>Metazoa</taxon>
        <taxon>Ecdysozoa</taxon>
        <taxon>Arthropoda</taxon>
        <taxon>Hexapoda</taxon>
        <taxon>Insecta</taxon>
        <taxon>Pterygota</taxon>
        <taxon>Neoptera</taxon>
        <taxon>Endopterygota</taxon>
        <taxon>Diptera</taxon>
        <taxon>Nematocera</taxon>
        <taxon>Chironomoidea</taxon>
        <taxon>Chironomidae</taxon>
        <taxon>Propsilocerus</taxon>
    </lineage>
</organism>
<proteinExistence type="evidence at transcript level"/>
<reference evidence="1" key="1">
    <citation type="submission" date="2019-07" db="EMBL/GenBank/DDBJ databases">
        <title>Identification and Expression Pattern of Chemosensory Genes from the Transcriptome of the Propsilocerus akamusi.</title>
        <authorList>
            <person name="Yan C."/>
            <person name="Pan L."/>
        </authorList>
    </citation>
    <scope>NUCLEOTIDE SEQUENCE</scope>
</reference>
<protein>
    <submittedName>
        <fullName evidence="1">Ionotropic receptor 10</fullName>
    </submittedName>
</protein>
<dbReference type="AlphaFoldDB" id="A0A7D0PAE3"/>
<sequence length="136" mass="16175">MIADLFEHFSLNSNRIPKLLPISQMPNHKVIQQKHRQYFQRPKHLPSILYSSRHDCKSRRYFSTIYRKVFVLFPFPEAPKLPAKFYLSICFLSAMRFRNLSNPIIHQFVLDCNHVEPHNRAWCSPLGMHNFPPKLA</sequence>